<dbReference type="AlphaFoldDB" id="U9SNB5"/>
<gene>
    <name evidence="1" type="ORF">GLOINDRAFT_11613</name>
</gene>
<name>U9SNB5_RHIID</name>
<dbReference type="VEuPathDB" id="FungiDB:RhiirFUN_022748"/>
<sequence length="207" mass="24292">VAFAIELLRVRVRLGALVRELLRVRVKLGALVRELLRVRVRLGALVRELLRMIKEINDLDFENSSVDLPLKDEINLSKCNGFEDDDEVEDRINLKQKSFVLKKKMMYMLKKLTNVVMEAKCGFLLNASYRKCSNLVFINKFVEEYNHTLNSQELLHQFALSLRKIPVNVKEEIHFLVQDCQLGATVLKRILRKKFSDQEIYHQDLYN</sequence>
<reference evidence="1" key="1">
    <citation type="submission" date="2013-07" db="EMBL/GenBank/DDBJ databases">
        <title>The genome of an arbuscular mycorrhizal fungus provides insights into the evolution of the oldest plant symbiosis.</title>
        <authorList>
            <consortium name="DOE Joint Genome Institute"/>
            <person name="Tisserant E."/>
            <person name="Malbreil M."/>
            <person name="Kuo A."/>
            <person name="Kohler A."/>
            <person name="Symeonidi A."/>
            <person name="Balestrini R."/>
            <person name="Charron P."/>
            <person name="Duensing N."/>
            <person name="Frei-dit-Frey N."/>
            <person name="Gianinazzi-Pearson V."/>
            <person name="Gilbert B."/>
            <person name="Handa Y."/>
            <person name="Hijri M."/>
            <person name="Kaul R."/>
            <person name="Kawaguchi M."/>
            <person name="Krajinski F."/>
            <person name="Lammers P."/>
            <person name="Lapierre D."/>
            <person name="Masclaux F.G."/>
            <person name="Murat C."/>
            <person name="Morin E."/>
            <person name="Ndikumana S."/>
            <person name="Pagni M."/>
            <person name="Petitpierre D."/>
            <person name="Requena N."/>
            <person name="Rosikiewicz P."/>
            <person name="Riley R."/>
            <person name="Saito K."/>
            <person name="San Clemente H."/>
            <person name="Shapiro H."/>
            <person name="van Tuinen D."/>
            <person name="Becard G."/>
            <person name="Bonfante P."/>
            <person name="Paszkowski U."/>
            <person name="Shachar-Hill Y."/>
            <person name="Young J.P."/>
            <person name="Sanders I.R."/>
            <person name="Henrissat B."/>
            <person name="Rensing S.A."/>
            <person name="Grigoriev I.V."/>
            <person name="Corradi N."/>
            <person name="Roux C."/>
            <person name="Martin F."/>
        </authorList>
    </citation>
    <scope>NUCLEOTIDE SEQUENCE</scope>
    <source>
        <strain evidence="1">DAOM 197198</strain>
    </source>
</reference>
<proteinExistence type="predicted"/>
<dbReference type="HOGENOM" id="CLU_1329152_0_0_1"/>
<protein>
    <submittedName>
        <fullName evidence="1">Uncharacterized protein</fullName>
    </submittedName>
</protein>
<evidence type="ECO:0000313" key="1">
    <source>
        <dbReference type="EMBL" id="ERZ97404.1"/>
    </source>
</evidence>
<feature type="non-terminal residue" evidence="1">
    <location>
        <position position="1"/>
    </location>
</feature>
<dbReference type="STRING" id="747089.U9SNB5"/>
<dbReference type="EMBL" id="KI299642">
    <property type="protein sequence ID" value="ERZ97404.1"/>
    <property type="molecule type" value="Genomic_DNA"/>
</dbReference>
<organism evidence="1">
    <name type="scientific">Rhizophagus irregularis (strain DAOM 181602 / DAOM 197198 / MUCL 43194)</name>
    <name type="common">Arbuscular mycorrhizal fungus</name>
    <name type="synonym">Glomus intraradices</name>
    <dbReference type="NCBI Taxonomy" id="747089"/>
    <lineage>
        <taxon>Eukaryota</taxon>
        <taxon>Fungi</taxon>
        <taxon>Fungi incertae sedis</taxon>
        <taxon>Mucoromycota</taxon>
        <taxon>Glomeromycotina</taxon>
        <taxon>Glomeromycetes</taxon>
        <taxon>Glomerales</taxon>
        <taxon>Glomeraceae</taxon>
        <taxon>Rhizophagus</taxon>
    </lineage>
</organism>
<accession>U9SNB5</accession>